<dbReference type="PANTHER" id="PTHR33755:SF7">
    <property type="entry name" value="TOXIN MODULE OF TOXIN-ANTITOXIN SYSTEM RELE_STBE FAMILY"/>
    <property type="match status" value="1"/>
</dbReference>
<sequence length="89" mass="10135">MPEAVEDTGRLINFLQEKNPEAAVRAAQALQKGTNTLSTFPELGHSMNDGTERREFFIPFGAGSYVLRYIISEQTLVIVRVWHSRENRK</sequence>
<proteinExistence type="inferred from homology"/>
<dbReference type="HOGENOM" id="CLU_147162_13_0_3"/>
<dbReference type="EMBL" id="CP003587">
    <property type="protein sequence ID" value="AGY60358.1"/>
    <property type="molecule type" value="Genomic_DNA"/>
</dbReference>
<dbReference type="AlphaFoldDB" id="U5QNB8"/>
<name>U5QNB8_GLOK1</name>
<evidence type="ECO:0000256" key="1">
    <source>
        <dbReference type="ARBA" id="ARBA00006226"/>
    </source>
</evidence>
<dbReference type="InterPro" id="IPR035093">
    <property type="entry name" value="RelE/ParE_toxin_dom_sf"/>
</dbReference>
<dbReference type="InterPro" id="IPR007712">
    <property type="entry name" value="RelE/ParE_toxin"/>
</dbReference>
<dbReference type="KEGG" id="glj:GKIL_4112"/>
<keyword evidence="4" id="KW-1185">Reference proteome</keyword>
<dbReference type="STRING" id="1183438.GKIL_4112"/>
<reference evidence="3 4" key="1">
    <citation type="journal article" date="2013" name="PLoS ONE">
        <title>Cultivation and Complete Genome Sequencing of Gloeobacter kilaueensis sp. nov., from a Lava Cave in Kilauea Caldera, Hawai'i.</title>
        <authorList>
            <person name="Saw J.H."/>
            <person name="Schatz M."/>
            <person name="Brown M.V."/>
            <person name="Kunkel D.D."/>
            <person name="Foster J.S."/>
            <person name="Shick H."/>
            <person name="Christensen S."/>
            <person name="Hou S."/>
            <person name="Wan X."/>
            <person name="Donachie S.P."/>
        </authorList>
    </citation>
    <scope>NUCLEOTIDE SEQUENCE [LARGE SCALE GENOMIC DNA]</scope>
    <source>
        <strain evidence="4">JS</strain>
    </source>
</reference>
<dbReference type="Proteomes" id="UP000017396">
    <property type="component" value="Chromosome"/>
</dbReference>
<dbReference type="InterPro" id="IPR051803">
    <property type="entry name" value="TA_system_RelE-like_toxin"/>
</dbReference>
<comment type="similarity">
    <text evidence="1">Belongs to the RelE toxin family.</text>
</comment>
<gene>
    <name evidence="3" type="ORF">GKIL_4112</name>
</gene>
<dbReference type="eggNOG" id="COG3668">
    <property type="taxonomic scope" value="Bacteria"/>
</dbReference>
<dbReference type="Pfam" id="PF05016">
    <property type="entry name" value="ParE_toxin"/>
    <property type="match status" value="1"/>
</dbReference>
<evidence type="ECO:0000256" key="2">
    <source>
        <dbReference type="ARBA" id="ARBA00022649"/>
    </source>
</evidence>
<dbReference type="PANTHER" id="PTHR33755">
    <property type="entry name" value="TOXIN PARE1-RELATED"/>
    <property type="match status" value="1"/>
</dbReference>
<dbReference type="Gene3D" id="3.30.2310.20">
    <property type="entry name" value="RelE-like"/>
    <property type="match status" value="1"/>
</dbReference>
<evidence type="ECO:0000313" key="3">
    <source>
        <dbReference type="EMBL" id="AGY60358.1"/>
    </source>
</evidence>
<organism evidence="3 4">
    <name type="scientific">Gloeobacter kilaueensis (strain ATCC BAA-2537 / CCAP 1431/1 / ULC 316 / JS1)</name>
    <dbReference type="NCBI Taxonomy" id="1183438"/>
    <lineage>
        <taxon>Bacteria</taxon>
        <taxon>Bacillati</taxon>
        <taxon>Cyanobacteriota</taxon>
        <taxon>Cyanophyceae</taxon>
        <taxon>Gloeobacterales</taxon>
        <taxon>Gloeobacteraceae</taxon>
        <taxon>Gloeobacter</taxon>
    </lineage>
</organism>
<keyword evidence="2" id="KW-1277">Toxin-antitoxin system</keyword>
<evidence type="ECO:0000313" key="4">
    <source>
        <dbReference type="Proteomes" id="UP000017396"/>
    </source>
</evidence>
<protein>
    <submittedName>
        <fullName evidence="3">Plasmid stabilization system protein</fullName>
    </submittedName>
</protein>
<accession>U5QNB8</accession>